<comment type="caution">
    <text evidence="12">The sequence shown here is derived from an EMBL/GenBank/DDBJ whole genome shotgun (WGS) entry which is preliminary data.</text>
</comment>
<dbReference type="Pfam" id="PF04354">
    <property type="entry name" value="ZipA_C"/>
    <property type="match status" value="1"/>
</dbReference>
<evidence type="ECO:0000256" key="8">
    <source>
        <dbReference type="HAMAP-Rule" id="MF_00509"/>
    </source>
</evidence>
<dbReference type="InterPro" id="IPR036765">
    <property type="entry name" value="ZipA_FtsZ-bd_C_sf"/>
</dbReference>
<evidence type="ECO:0000256" key="5">
    <source>
        <dbReference type="ARBA" id="ARBA00022989"/>
    </source>
</evidence>
<keyword evidence="7 8" id="KW-0131">Cell cycle</keyword>
<keyword evidence="4 8" id="KW-0812">Transmembrane</keyword>
<name>A0A4R3I5X2_9GAMM</name>
<organism evidence="12 13">
    <name type="scientific">Reinekea marinisedimentorum</name>
    <dbReference type="NCBI Taxonomy" id="230495"/>
    <lineage>
        <taxon>Bacteria</taxon>
        <taxon>Pseudomonadati</taxon>
        <taxon>Pseudomonadota</taxon>
        <taxon>Gammaproteobacteria</taxon>
        <taxon>Oceanospirillales</taxon>
        <taxon>Saccharospirillaceae</taxon>
        <taxon>Reinekea</taxon>
    </lineage>
</organism>
<comment type="subcellular location">
    <subcellularLocation>
        <location evidence="8">Cell inner membrane</location>
        <topology evidence="8">Single-pass type I membrane protein</topology>
    </subcellularLocation>
    <text evidence="8">Localizes to the Z ring in an FtsZ-dependent manner.</text>
</comment>
<feature type="domain" description="ZipA C-terminal FtsZ-binding" evidence="11">
    <location>
        <begin position="226"/>
        <end position="353"/>
    </location>
</feature>
<dbReference type="InterPro" id="IPR011919">
    <property type="entry name" value="Cell_div_ZipA"/>
</dbReference>
<dbReference type="Proteomes" id="UP000295793">
    <property type="component" value="Unassembled WGS sequence"/>
</dbReference>
<proteinExistence type="inferred from homology"/>
<dbReference type="Gene3D" id="3.30.1400.10">
    <property type="entry name" value="ZipA, C-terminal FtsZ-binding domain"/>
    <property type="match status" value="1"/>
</dbReference>
<keyword evidence="1 8" id="KW-1003">Cell membrane</keyword>
<dbReference type="AlphaFoldDB" id="A0A4R3I5X2"/>
<keyword evidence="5 8" id="KW-1133">Transmembrane helix</keyword>
<feature type="compositionally biased region" description="Acidic residues" evidence="10">
    <location>
        <begin position="139"/>
        <end position="151"/>
    </location>
</feature>
<dbReference type="OrthoDB" id="7054914at2"/>
<evidence type="ECO:0000313" key="12">
    <source>
        <dbReference type="EMBL" id="TCS41428.1"/>
    </source>
</evidence>
<dbReference type="SUPFAM" id="SSF64383">
    <property type="entry name" value="Cell-division protein ZipA, C-terminal domain"/>
    <property type="match status" value="1"/>
</dbReference>
<dbReference type="NCBIfam" id="TIGR02205">
    <property type="entry name" value="septum_zipA"/>
    <property type="match status" value="1"/>
</dbReference>
<evidence type="ECO:0000256" key="10">
    <source>
        <dbReference type="SAM" id="MobiDB-lite"/>
    </source>
</evidence>
<evidence type="ECO:0000256" key="2">
    <source>
        <dbReference type="ARBA" id="ARBA00022519"/>
    </source>
</evidence>
<keyword evidence="13" id="KW-1185">Reference proteome</keyword>
<comment type="subunit">
    <text evidence="8">Interacts with FtsZ via their C-terminal domains.</text>
</comment>
<feature type="compositionally biased region" description="Basic and acidic residues" evidence="10">
    <location>
        <begin position="72"/>
        <end position="85"/>
    </location>
</feature>
<dbReference type="SMART" id="SM00771">
    <property type="entry name" value="ZipA_C"/>
    <property type="match status" value="1"/>
</dbReference>
<feature type="region of interest" description="Disordered" evidence="10">
    <location>
        <begin position="28"/>
        <end position="85"/>
    </location>
</feature>
<keyword evidence="3 8" id="KW-0132">Cell division</keyword>
<dbReference type="GO" id="GO:0032153">
    <property type="term" value="C:cell division site"/>
    <property type="evidence" value="ECO:0007669"/>
    <property type="project" value="UniProtKB-UniRule"/>
</dbReference>
<dbReference type="HAMAP" id="MF_00509">
    <property type="entry name" value="ZipA"/>
    <property type="match status" value="1"/>
</dbReference>
<dbReference type="InterPro" id="IPR007449">
    <property type="entry name" value="ZipA_FtsZ-bd_C"/>
</dbReference>
<evidence type="ECO:0000313" key="13">
    <source>
        <dbReference type="Proteomes" id="UP000295793"/>
    </source>
</evidence>
<evidence type="ECO:0000256" key="7">
    <source>
        <dbReference type="ARBA" id="ARBA00023306"/>
    </source>
</evidence>
<protein>
    <recommendedName>
        <fullName evidence="8 9">Cell division protein ZipA</fullName>
    </recommendedName>
</protein>
<dbReference type="GO" id="GO:0005886">
    <property type="term" value="C:plasma membrane"/>
    <property type="evidence" value="ECO:0007669"/>
    <property type="project" value="UniProtKB-SubCell"/>
</dbReference>
<sequence>MELREFIIWLGLVAIVVIVWDGMRRMKQNKKGASRKRGKSKPAEAETEKPYDPVELEREAQIMRELPNGGARVREMTENEKEQIQSRLNLRERVPMLMERVEVEAPEPEPEQEVKAEQTELDLVMGSDAPEEPQALAPEPDDQSAEDEDDWSSVVPADEKIEPVFGDELTEEELEPIEDDQPVVAAEPEEPAAVAKAAPQTEEPEPSAPEPQAEAQNEPVEESAPVEDLVVMHVMAHEGTELSGSEILELLLASGLRYGPMDIFHYRNPKGQTEFSLANCVRPGTFNPDSMSQVNTPGITLFLQLPSTADAMESFEHMYEMAVYLAKKLDAEVLDEDHSTVTAQRCEYYREKLRAFARSKLIPAH</sequence>
<evidence type="ECO:0000256" key="4">
    <source>
        <dbReference type="ARBA" id="ARBA00022692"/>
    </source>
</evidence>
<reference evidence="12 13" key="1">
    <citation type="submission" date="2019-03" db="EMBL/GenBank/DDBJ databases">
        <title>Genomic Encyclopedia of Archaeal and Bacterial Type Strains, Phase II (KMG-II): from individual species to whole genera.</title>
        <authorList>
            <person name="Goeker M."/>
        </authorList>
    </citation>
    <scope>NUCLEOTIDE SEQUENCE [LARGE SCALE GENOMIC DNA]</scope>
    <source>
        <strain evidence="12 13">DSM 15388</strain>
    </source>
</reference>
<keyword evidence="2 8" id="KW-0997">Cell inner membrane</keyword>
<feature type="compositionally biased region" description="Low complexity" evidence="10">
    <location>
        <begin position="182"/>
        <end position="201"/>
    </location>
</feature>
<evidence type="ECO:0000256" key="6">
    <source>
        <dbReference type="ARBA" id="ARBA00023136"/>
    </source>
</evidence>
<dbReference type="EMBL" id="SLZR01000006">
    <property type="protein sequence ID" value="TCS41428.1"/>
    <property type="molecule type" value="Genomic_DNA"/>
</dbReference>
<feature type="compositionally biased region" description="Basic and acidic residues" evidence="10">
    <location>
        <begin position="41"/>
        <end position="62"/>
    </location>
</feature>
<evidence type="ECO:0000256" key="9">
    <source>
        <dbReference type="RuleBase" id="RU003612"/>
    </source>
</evidence>
<evidence type="ECO:0000259" key="11">
    <source>
        <dbReference type="SMART" id="SM00771"/>
    </source>
</evidence>
<gene>
    <name evidence="8" type="primary">zipA</name>
    <name evidence="12" type="ORF">BCF53_106159</name>
</gene>
<dbReference type="PANTHER" id="PTHR38685">
    <property type="entry name" value="CELL DIVISION PROTEIN ZIPA"/>
    <property type="match status" value="1"/>
</dbReference>
<dbReference type="GO" id="GO:0000917">
    <property type="term" value="P:division septum assembly"/>
    <property type="evidence" value="ECO:0007669"/>
    <property type="project" value="TreeGrafter"/>
</dbReference>
<feature type="compositionally biased region" description="Acidic residues" evidence="10">
    <location>
        <begin position="168"/>
        <end position="181"/>
    </location>
</feature>
<feature type="transmembrane region" description="Helical" evidence="8">
    <location>
        <begin position="6"/>
        <end position="23"/>
    </location>
</feature>
<dbReference type="PANTHER" id="PTHR38685:SF1">
    <property type="entry name" value="CELL DIVISION PROTEIN ZIPA"/>
    <property type="match status" value="1"/>
</dbReference>
<feature type="compositionally biased region" description="Basic residues" evidence="10">
    <location>
        <begin position="28"/>
        <end position="40"/>
    </location>
</feature>
<comment type="similarity">
    <text evidence="8 9">Belongs to the ZipA family.</text>
</comment>
<accession>A0A4R3I5X2</accession>
<dbReference type="GO" id="GO:0043093">
    <property type="term" value="P:FtsZ-dependent cytokinesis"/>
    <property type="evidence" value="ECO:0007669"/>
    <property type="project" value="UniProtKB-UniRule"/>
</dbReference>
<keyword evidence="6 8" id="KW-0472">Membrane</keyword>
<evidence type="ECO:0000256" key="1">
    <source>
        <dbReference type="ARBA" id="ARBA00022475"/>
    </source>
</evidence>
<feature type="region of interest" description="Disordered" evidence="10">
    <location>
        <begin position="126"/>
        <end position="222"/>
    </location>
</feature>
<dbReference type="RefSeq" id="WP_132701399.1">
    <property type="nucleotide sequence ID" value="NZ_SLZR01000006.1"/>
</dbReference>
<comment type="function">
    <text evidence="8 9">Essential cell division protein that stabilizes the FtsZ protofilaments by cross-linking them and that serves as a cytoplasmic membrane anchor for the Z ring. Also required for the recruitment to the septal ring of downstream cell division proteins.</text>
</comment>
<evidence type="ECO:0000256" key="3">
    <source>
        <dbReference type="ARBA" id="ARBA00022618"/>
    </source>
</evidence>